<proteinExistence type="inferred from homology"/>
<accession>A0A964WV70</accession>
<dbReference type="Proteomes" id="UP000773614">
    <property type="component" value="Unassembled WGS sequence"/>
</dbReference>
<dbReference type="GO" id="GO:0008934">
    <property type="term" value="F:inositol monophosphate 1-phosphatase activity"/>
    <property type="evidence" value="ECO:0007669"/>
    <property type="project" value="TreeGrafter"/>
</dbReference>
<dbReference type="PROSITE" id="PS00630">
    <property type="entry name" value="IMP_2"/>
    <property type="match status" value="1"/>
</dbReference>
<dbReference type="AlphaFoldDB" id="A0A964WV70"/>
<dbReference type="Gene3D" id="3.40.190.80">
    <property type="match status" value="1"/>
</dbReference>
<feature type="binding site" evidence="4">
    <location>
        <position position="69"/>
    </location>
    <ligand>
        <name>Mg(2+)</name>
        <dbReference type="ChEBI" id="CHEBI:18420"/>
        <label>1</label>
        <note>catalytic</note>
    </ligand>
</feature>
<dbReference type="SUPFAM" id="SSF56655">
    <property type="entry name" value="Carbohydrate phosphatase"/>
    <property type="match status" value="1"/>
</dbReference>
<dbReference type="PANTHER" id="PTHR20854:SF4">
    <property type="entry name" value="INOSITOL-1-MONOPHOSPHATASE-RELATED"/>
    <property type="match status" value="1"/>
</dbReference>
<dbReference type="GO" id="GO:0007165">
    <property type="term" value="P:signal transduction"/>
    <property type="evidence" value="ECO:0007669"/>
    <property type="project" value="TreeGrafter"/>
</dbReference>
<evidence type="ECO:0000256" key="2">
    <source>
        <dbReference type="ARBA" id="ARBA00022723"/>
    </source>
</evidence>
<protein>
    <submittedName>
        <fullName evidence="5">3'(2'),5'-bisphosphate nucleotidase CysQ</fullName>
    </submittedName>
</protein>
<evidence type="ECO:0000313" key="6">
    <source>
        <dbReference type="Proteomes" id="UP000773614"/>
    </source>
</evidence>
<dbReference type="OrthoDB" id="9785695at2"/>
<evidence type="ECO:0000256" key="3">
    <source>
        <dbReference type="ARBA" id="ARBA00022842"/>
    </source>
</evidence>
<dbReference type="InterPro" id="IPR020550">
    <property type="entry name" value="Inositol_monophosphatase_CS"/>
</dbReference>
<gene>
    <name evidence="5" type="ORF">E4O86_19580</name>
</gene>
<dbReference type="PRINTS" id="PR00377">
    <property type="entry name" value="IMPHPHTASES"/>
</dbReference>
<feature type="binding site" evidence="4">
    <location>
        <position position="89"/>
    </location>
    <ligand>
        <name>Mg(2+)</name>
        <dbReference type="ChEBI" id="CHEBI:18420"/>
        <label>1</label>
        <note>catalytic</note>
    </ligand>
</feature>
<sequence>MTDLFRSDRDLLAAAAREAGALALSYFKRDCRSWAKEGGSPVTEADFAVDRFLNDALLRARPDYGWLSEETADDPARLGCDAVFVVDPIDGTRGFMAGDRRWCVSIAVVRQGRPVAGALFAPALDRLYTATAGGGAQLENEPIAVSRRTSVEEASVGGPKGWFRHETIRRLGASQAPYLPSLAYRFALVADGRLDAAFAKPRSHDWDLAAADLLVHEAGGRLTSVDGQALRYNGETLRHGALAAGNAVLQPQLLAAVSAVVRDEEHAGHPA</sequence>
<keyword evidence="2 4" id="KW-0479">Metal-binding</keyword>
<evidence type="ECO:0000313" key="5">
    <source>
        <dbReference type="EMBL" id="MYZ49912.1"/>
    </source>
</evidence>
<keyword evidence="6" id="KW-1185">Reference proteome</keyword>
<dbReference type="Pfam" id="PF00459">
    <property type="entry name" value="Inositol_P"/>
    <property type="match status" value="1"/>
</dbReference>
<feature type="binding site" evidence="4">
    <location>
        <position position="90"/>
    </location>
    <ligand>
        <name>Mg(2+)</name>
        <dbReference type="ChEBI" id="CHEBI:18420"/>
        <label>2</label>
    </ligand>
</feature>
<evidence type="ECO:0000256" key="4">
    <source>
        <dbReference type="PIRSR" id="PIRSR600760-2"/>
    </source>
</evidence>
<feature type="binding site" evidence="4">
    <location>
        <position position="87"/>
    </location>
    <ligand>
        <name>Mg(2+)</name>
        <dbReference type="ChEBI" id="CHEBI:18420"/>
        <label>1</label>
        <note>catalytic</note>
    </ligand>
</feature>
<dbReference type="GO" id="GO:0006020">
    <property type="term" value="P:inositol metabolic process"/>
    <property type="evidence" value="ECO:0007669"/>
    <property type="project" value="TreeGrafter"/>
</dbReference>
<comment type="caution">
    <text evidence="5">The sequence shown here is derived from an EMBL/GenBank/DDBJ whole genome shotgun (WGS) entry which is preliminary data.</text>
</comment>
<organism evidence="5 6">
    <name type="scientific">Propylenella binzhouense</name>
    <dbReference type="NCBI Taxonomy" id="2555902"/>
    <lineage>
        <taxon>Bacteria</taxon>
        <taxon>Pseudomonadati</taxon>
        <taxon>Pseudomonadota</taxon>
        <taxon>Alphaproteobacteria</taxon>
        <taxon>Hyphomicrobiales</taxon>
        <taxon>Propylenellaceae</taxon>
        <taxon>Propylenella</taxon>
    </lineage>
</organism>
<dbReference type="RefSeq" id="WP_161142248.1">
    <property type="nucleotide sequence ID" value="NZ_SPKJ01000104.1"/>
</dbReference>
<keyword evidence="3 4" id="KW-0460">Magnesium</keyword>
<reference evidence="5" key="1">
    <citation type="submission" date="2019-03" db="EMBL/GenBank/DDBJ databases">
        <title>Afifella sp. nov., isolated from activated sludge.</title>
        <authorList>
            <person name="Li Q."/>
            <person name="Liu Y."/>
        </authorList>
    </citation>
    <scope>NUCLEOTIDE SEQUENCE</scope>
    <source>
        <strain evidence="5">L72</strain>
    </source>
</reference>
<feature type="binding site" evidence="4">
    <location>
        <position position="207"/>
    </location>
    <ligand>
        <name>Mg(2+)</name>
        <dbReference type="ChEBI" id="CHEBI:18420"/>
        <label>1</label>
        <note>catalytic</note>
    </ligand>
</feature>
<dbReference type="GO" id="GO:0046854">
    <property type="term" value="P:phosphatidylinositol phosphate biosynthetic process"/>
    <property type="evidence" value="ECO:0007669"/>
    <property type="project" value="InterPro"/>
</dbReference>
<comment type="cofactor">
    <cofactor evidence="4">
        <name>Mg(2+)</name>
        <dbReference type="ChEBI" id="CHEBI:18420"/>
    </cofactor>
</comment>
<dbReference type="GO" id="GO:0046872">
    <property type="term" value="F:metal ion binding"/>
    <property type="evidence" value="ECO:0007669"/>
    <property type="project" value="UniProtKB-KW"/>
</dbReference>
<dbReference type="InterPro" id="IPR000760">
    <property type="entry name" value="Inositol_monophosphatase-like"/>
</dbReference>
<dbReference type="Gene3D" id="3.30.540.10">
    <property type="entry name" value="Fructose-1,6-Bisphosphatase, subunit A, domain 1"/>
    <property type="match status" value="1"/>
</dbReference>
<comment type="similarity">
    <text evidence="1">Belongs to the inositol monophosphatase superfamily.</text>
</comment>
<dbReference type="EMBL" id="SPKJ01000104">
    <property type="protein sequence ID" value="MYZ49912.1"/>
    <property type="molecule type" value="Genomic_DNA"/>
</dbReference>
<evidence type="ECO:0000256" key="1">
    <source>
        <dbReference type="ARBA" id="ARBA00009759"/>
    </source>
</evidence>
<dbReference type="CDD" id="cd01638">
    <property type="entry name" value="CysQ"/>
    <property type="match status" value="1"/>
</dbReference>
<name>A0A964WV70_9HYPH</name>
<dbReference type="PANTHER" id="PTHR20854">
    <property type="entry name" value="INOSITOL MONOPHOSPHATASE"/>
    <property type="match status" value="1"/>
</dbReference>